<evidence type="ECO:0000256" key="3">
    <source>
        <dbReference type="ARBA" id="ARBA00023163"/>
    </source>
</evidence>
<dbReference type="Proteomes" id="UP001161389">
    <property type="component" value="Unassembled WGS sequence"/>
</dbReference>
<dbReference type="PANTHER" id="PTHR30055:SF234">
    <property type="entry name" value="HTH-TYPE TRANSCRIPTIONAL REGULATOR BETI"/>
    <property type="match status" value="1"/>
</dbReference>
<accession>A0AA37SAG9</accession>
<reference evidence="6" key="1">
    <citation type="journal article" date="2014" name="Int. J. Syst. Evol. Microbiol.">
        <title>Complete genome sequence of Corynebacterium casei LMG S-19264T (=DSM 44701T), isolated from a smear-ripened cheese.</title>
        <authorList>
            <consortium name="US DOE Joint Genome Institute (JGI-PGF)"/>
            <person name="Walter F."/>
            <person name="Albersmeier A."/>
            <person name="Kalinowski J."/>
            <person name="Ruckert C."/>
        </authorList>
    </citation>
    <scope>NUCLEOTIDE SEQUENCE</scope>
    <source>
        <strain evidence="6">NBRC 110071</strain>
    </source>
</reference>
<evidence type="ECO:0000259" key="5">
    <source>
        <dbReference type="PROSITE" id="PS50977"/>
    </source>
</evidence>
<evidence type="ECO:0000256" key="4">
    <source>
        <dbReference type="PROSITE-ProRule" id="PRU00335"/>
    </source>
</evidence>
<dbReference type="PRINTS" id="PR00455">
    <property type="entry name" value="HTHTETR"/>
</dbReference>
<dbReference type="PROSITE" id="PS50977">
    <property type="entry name" value="HTH_TETR_2"/>
    <property type="match status" value="1"/>
</dbReference>
<dbReference type="Pfam" id="PF17918">
    <property type="entry name" value="TetR_C_15"/>
    <property type="match status" value="1"/>
</dbReference>
<name>A0AA37SAG9_9GAMM</name>
<dbReference type="AlphaFoldDB" id="A0AA37SAG9"/>
<keyword evidence="3" id="KW-0804">Transcription</keyword>
<comment type="caution">
    <text evidence="6">The sequence shown here is derived from an EMBL/GenBank/DDBJ whole genome shotgun (WGS) entry which is preliminary data.</text>
</comment>
<protein>
    <submittedName>
        <fullName evidence="6">TetR family transcriptional regulator</fullName>
    </submittedName>
</protein>
<evidence type="ECO:0000313" key="7">
    <source>
        <dbReference type="Proteomes" id="UP001161389"/>
    </source>
</evidence>
<reference evidence="6" key="2">
    <citation type="submission" date="2023-01" db="EMBL/GenBank/DDBJ databases">
        <title>Draft genome sequence of Litoribrevibacter albus strain NBRC 110071.</title>
        <authorList>
            <person name="Sun Q."/>
            <person name="Mori K."/>
        </authorList>
    </citation>
    <scope>NUCLEOTIDE SEQUENCE</scope>
    <source>
        <strain evidence="6">NBRC 110071</strain>
    </source>
</reference>
<dbReference type="SUPFAM" id="SSF46689">
    <property type="entry name" value="Homeodomain-like"/>
    <property type="match status" value="1"/>
</dbReference>
<evidence type="ECO:0000256" key="2">
    <source>
        <dbReference type="ARBA" id="ARBA00023125"/>
    </source>
</evidence>
<evidence type="ECO:0000313" key="6">
    <source>
        <dbReference type="EMBL" id="GLQ31343.1"/>
    </source>
</evidence>
<proteinExistence type="predicted"/>
<keyword evidence="1" id="KW-0805">Transcription regulation</keyword>
<dbReference type="Gene3D" id="1.10.357.10">
    <property type="entry name" value="Tetracycline Repressor, domain 2"/>
    <property type="match status" value="1"/>
</dbReference>
<dbReference type="InterPro" id="IPR009057">
    <property type="entry name" value="Homeodomain-like_sf"/>
</dbReference>
<dbReference type="EMBL" id="BSNM01000011">
    <property type="protein sequence ID" value="GLQ31343.1"/>
    <property type="molecule type" value="Genomic_DNA"/>
</dbReference>
<dbReference type="InterPro" id="IPR041669">
    <property type="entry name" value="TetR_C_15"/>
</dbReference>
<dbReference type="Pfam" id="PF00440">
    <property type="entry name" value="TetR_N"/>
    <property type="match status" value="1"/>
</dbReference>
<keyword evidence="2 4" id="KW-0238">DNA-binding</keyword>
<dbReference type="RefSeq" id="WP_284380920.1">
    <property type="nucleotide sequence ID" value="NZ_BSNM01000011.1"/>
</dbReference>
<keyword evidence="7" id="KW-1185">Reference proteome</keyword>
<dbReference type="GO" id="GO:0000976">
    <property type="term" value="F:transcription cis-regulatory region binding"/>
    <property type="evidence" value="ECO:0007669"/>
    <property type="project" value="TreeGrafter"/>
</dbReference>
<dbReference type="InterPro" id="IPR001647">
    <property type="entry name" value="HTH_TetR"/>
</dbReference>
<organism evidence="6 7">
    <name type="scientific">Litoribrevibacter albus</name>
    <dbReference type="NCBI Taxonomy" id="1473156"/>
    <lineage>
        <taxon>Bacteria</taxon>
        <taxon>Pseudomonadati</taxon>
        <taxon>Pseudomonadota</taxon>
        <taxon>Gammaproteobacteria</taxon>
        <taxon>Oceanospirillales</taxon>
        <taxon>Oceanospirillaceae</taxon>
        <taxon>Litoribrevibacter</taxon>
    </lineage>
</organism>
<dbReference type="GO" id="GO:0003700">
    <property type="term" value="F:DNA-binding transcription factor activity"/>
    <property type="evidence" value="ECO:0007669"/>
    <property type="project" value="TreeGrafter"/>
</dbReference>
<evidence type="ECO:0000256" key="1">
    <source>
        <dbReference type="ARBA" id="ARBA00023015"/>
    </source>
</evidence>
<feature type="DNA-binding region" description="H-T-H motif" evidence="4">
    <location>
        <begin position="42"/>
        <end position="61"/>
    </location>
</feature>
<sequence>MSEETSFPLKKQPVQKRSQFMVSAIKEAAARVLKDQGVDGFNTNTVAEIAGVSIGSLYQYFGSKEVLIAEVKRAHFKELRSLFAQVQQNLKTDRLQEMVDAFIDASVQGHLIDPELHRVLSQDLNHFQVKENDSSEESILCKVESALSHYQTQLRPGLDVSVAAQMVYTLVENTVHDLVLNTNDQTKMALMITELKHIVLVYLQGETSVSR</sequence>
<gene>
    <name evidence="6" type="ORF">GCM10007876_18220</name>
</gene>
<dbReference type="PANTHER" id="PTHR30055">
    <property type="entry name" value="HTH-TYPE TRANSCRIPTIONAL REGULATOR RUTR"/>
    <property type="match status" value="1"/>
</dbReference>
<feature type="domain" description="HTH tetR-type" evidence="5">
    <location>
        <begin position="19"/>
        <end position="79"/>
    </location>
</feature>
<dbReference type="InterPro" id="IPR050109">
    <property type="entry name" value="HTH-type_TetR-like_transc_reg"/>
</dbReference>